<protein>
    <submittedName>
        <fullName evidence="6">ABC transporter ATP-binding protein</fullName>
    </submittedName>
</protein>
<keyword evidence="1" id="KW-0813">Transport</keyword>
<keyword evidence="2" id="KW-0547">Nucleotide-binding</keyword>
<dbReference type="GO" id="GO:0005524">
    <property type="term" value="F:ATP binding"/>
    <property type="evidence" value="ECO:0007669"/>
    <property type="project" value="UniProtKB-KW"/>
</dbReference>
<comment type="caution">
    <text evidence="6">The sequence shown here is derived from an EMBL/GenBank/DDBJ whole genome shotgun (WGS) entry which is preliminary data.</text>
</comment>
<dbReference type="Pfam" id="PF00005">
    <property type="entry name" value="ABC_tran"/>
    <property type="match status" value="1"/>
</dbReference>
<accession>A0ABP6RTR4</accession>
<evidence type="ECO:0000259" key="5">
    <source>
        <dbReference type="PROSITE" id="PS50893"/>
    </source>
</evidence>
<dbReference type="InterPro" id="IPR017871">
    <property type="entry name" value="ABC_transporter-like_CS"/>
</dbReference>
<dbReference type="SMART" id="SM00382">
    <property type="entry name" value="AAA"/>
    <property type="match status" value="1"/>
</dbReference>
<sequence>MSAPVQVTGLRCALGDRTVLRELTWSATAGETIGVVGPNGAGKSTLLRALAGILRPAAGEVLVDGTALHRLTARQRARRVALVPQEEDLPPDFLVGEFVALGTTPYRAPWSGGGDAERAAVAAALRAVDLAGFEERPVDRLSGGERRRVLLARGFAQRTPLLLLDEPTNHLDAHHQLELLRLVRDSDRTCVLSLHDLALAAATCDRVLVLHEGTARPLAAPDEALAPEVVREVFGVEATPVTHPRTGRTHLLIGAAPNEDAPCDDTPGR</sequence>
<dbReference type="PROSITE" id="PS50893">
    <property type="entry name" value="ABC_TRANSPORTER_2"/>
    <property type="match status" value="1"/>
</dbReference>
<evidence type="ECO:0000313" key="7">
    <source>
        <dbReference type="Proteomes" id="UP001500483"/>
    </source>
</evidence>
<reference evidence="7" key="1">
    <citation type="journal article" date="2019" name="Int. J. Syst. Evol. Microbiol.">
        <title>The Global Catalogue of Microorganisms (GCM) 10K type strain sequencing project: providing services to taxonomists for standard genome sequencing and annotation.</title>
        <authorList>
            <consortium name="The Broad Institute Genomics Platform"/>
            <consortium name="The Broad Institute Genome Sequencing Center for Infectious Disease"/>
            <person name="Wu L."/>
            <person name="Ma J."/>
        </authorList>
    </citation>
    <scope>NUCLEOTIDE SEQUENCE [LARGE SCALE GENOMIC DNA]</scope>
    <source>
        <strain evidence="7">JCM 9687</strain>
    </source>
</reference>
<evidence type="ECO:0000256" key="3">
    <source>
        <dbReference type="ARBA" id="ARBA00022840"/>
    </source>
</evidence>
<dbReference type="Gene3D" id="3.40.50.300">
    <property type="entry name" value="P-loop containing nucleotide triphosphate hydrolases"/>
    <property type="match status" value="1"/>
</dbReference>
<feature type="domain" description="ABC transporter" evidence="5">
    <location>
        <begin position="5"/>
        <end position="237"/>
    </location>
</feature>
<dbReference type="EMBL" id="BAAAYK010000038">
    <property type="protein sequence ID" value="GAA3359987.1"/>
    <property type="molecule type" value="Genomic_DNA"/>
</dbReference>
<evidence type="ECO:0000313" key="6">
    <source>
        <dbReference type="EMBL" id="GAA3359987.1"/>
    </source>
</evidence>
<dbReference type="PANTHER" id="PTHR42794:SF1">
    <property type="entry name" value="HEMIN IMPORT ATP-BINDING PROTEIN HMUV"/>
    <property type="match status" value="1"/>
</dbReference>
<evidence type="ECO:0000256" key="1">
    <source>
        <dbReference type="ARBA" id="ARBA00022448"/>
    </source>
</evidence>
<dbReference type="CDD" id="cd03214">
    <property type="entry name" value="ABC_Iron-Siderophores_B12_Hemin"/>
    <property type="match status" value="1"/>
</dbReference>
<gene>
    <name evidence="6" type="ORF">GCM10020366_38170</name>
</gene>
<dbReference type="PANTHER" id="PTHR42794">
    <property type="entry name" value="HEMIN IMPORT ATP-BINDING PROTEIN HMUV"/>
    <property type="match status" value="1"/>
</dbReference>
<dbReference type="InterPro" id="IPR003439">
    <property type="entry name" value="ABC_transporter-like_ATP-bd"/>
</dbReference>
<name>A0ABP6RTR4_9PSEU</name>
<dbReference type="InterPro" id="IPR027417">
    <property type="entry name" value="P-loop_NTPase"/>
</dbReference>
<dbReference type="PROSITE" id="PS00211">
    <property type="entry name" value="ABC_TRANSPORTER_1"/>
    <property type="match status" value="1"/>
</dbReference>
<dbReference type="RefSeq" id="WP_344928394.1">
    <property type="nucleotide sequence ID" value="NZ_BAAAYK010000038.1"/>
</dbReference>
<dbReference type="SUPFAM" id="SSF52540">
    <property type="entry name" value="P-loop containing nucleoside triphosphate hydrolases"/>
    <property type="match status" value="1"/>
</dbReference>
<dbReference type="InterPro" id="IPR003593">
    <property type="entry name" value="AAA+_ATPase"/>
</dbReference>
<keyword evidence="7" id="KW-1185">Reference proteome</keyword>
<evidence type="ECO:0000256" key="4">
    <source>
        <dbReference type="ARBA" id="ARBA00022967"/>
    </source>
</evidence>
<keyword evidence="4" id="KW-1278">Translocase</keyword>
<proteinExistence type="predicted"/>
<evidence type="ECO:0000256" key="2">
    <source>
        <dbReference type="ARBA" id="ARBA00022741"/>
    </source>
</evidence>
<organism evidence="6 7">
    <name type="scientific">Saccharopolyspora gregorii</name>
    <dbReference type="NCBI Taxonomy" id="33914"/>
    <lineage>
        <taxon>Bacteria</taxon>
        <taxon>Bacillati</taxon>
        <taxon>Actinomycetota</taxon>
        <taxon>Actinomycetes</taxon>
        <taxon>Pseudonocardiales</taxon>
        <taxon>Pseudonocardiaceae</taxon>
        <taxon>Saccharopolyspora</taxon>
    </lineage>
</organism>
<keyword evidence="3 6" id="KW-0067">ATP-binding</keyword>
<dbReference type="Proteomes" id="UP001500483">
    <property type="component" value="Unassembled WGS sequence"/>
</dbReference>